<dbReference type="Proteomes" id="UP001142592">
    <property type="component" value="Unassembled WGS sequence"/>
</dbReference>
<dbReference type="PANTHER" id="PTHR12778">
    <property type="entry name" value="SOLUTE CARRIER FAMILY 33 ACETYL-COA TRANSPORTER -RELATED"/>
    <property type="match status" value="1"/>
</dbReference>
<organism evidence="7 8">
    <name type="scientific">Pedobacter agri</name>
    <dbReference type="NCBI Taxonomy" id="454586"/>
    <lineage>
        <taxon>Bacteria</taxon>
        <taxon>Pseudomonadati</taxon>
        <taxon>Bacteroidota</taxon>
        <taxon>Sphingobacteriia</taxon>
        <taxon>Sphingobacteriales</taxon>
        <taxon>Sphingobacteriaceae</taxon>
        <taxon>Pedobacter</taxon>
    </lineage>
</organism>
<dbReference type="PROSITE" id="PS50850">
    <property type="entry name" value="MFS"/>
    <property type="match status" value="1"/>
</dbReference>
<accession>A0A9X3DC85</accession>
<feature type="transmembrane region" description="Helical" evidence="5">
    <location>
        <begin position="400"/>
        <end position="423"/>
    </location>
</feature>
<proteinExistence type="predicted"/>
<dbReference type="InterPro" id="IPR036259">
    <property type="entry name" value="MFS_trans_sf"/>
</dbReference>
<feature type="transmembrane region" description="Helical" evidence="5">
    <location>
        <begin position="375"/>
        <end position="394"/>
    </location>
</feature>
<evidence type="ECO:0000256" key="1">
    <source>
        <dbReference type="ARBA" id="ARBA00004141"/>
    </source>
</evidence>
<keyword evidence="8" id="KW-1185">Reference proteome</keyword>
<feature type="transmembrane region" description="Helical" evidence="5">
    <location>
        <begin position="279"/>
        <end position="304"/>
    </location>
</feature>
<keyword evidence="3 5" id="KW-1133">Transmembrane helix</keyword>
<evidence type="ECO:0000313" key="8">
    <source>
        <dbReference type="Proteomes" id="UP001142592"/>
    </source>
</evidence>
<keyword evidence="4 5" id="KW-0472">Membrane</keyword>
<evidence type="ECO:0000256" key="2">
    <source>
        <dbReference type="ARBA" id="ARBA00022692"/>
    </source>
</evidence>
<dbReference type="RefSeq" id="WP_010603337.1">
    <property type="nucleotide sequence ID" value="NZ_JAPJUH010000003.1"/>
</dbReference>
<comment type="caution">
    <text evidence="7">The sequence shown here is derived from an EMBL/GenBank/DDBJ whole genome shotgun (WGS) entry which is preliminary data.</text>
</comment>
<name>A0A9X3DC85_9SPHI</name>
<dbReference type="GO" id="GO:0022857">
    <property type="term" value="F:transmembrane transporter activity"/>
    <property type="evidence" value="ECO:0007669"/>
    <property type="project" value="InterPro"/>
</dbReference>
<dbReference type="Gene3D" id="1.20.1250.20">
    <property type="entry name" value="MFS general substrate transporter like domains"/>
    <property type="match status" value="2"/>
</dbReference>
<evidence type="ECO:0000256" key="3">
    <source>
        <dbReference type="ARBA" id="ARBA00022989"/>
    </source>
</evidence>
<reference evidence="7" key="1">
    <citation type="submission" date="2022-11" db="EMBL/GenBank/DDBJ databases">
        <authorList>
            <person name="Graham C."/>
            <person name="Newman J.D."/>
        </authorList>
    </citation>
    <scope>NUCLEOTIDE SEQUENCE</scope>
    <source>
        <strain evidence="7">DSM 19486</strain>
    </source>
</reference>
<evidence type="ECO:0000256" key="4">
    <source>
        <dbReference type="ARBA" id="ARBA00023136"/>
    </source>
</evidence>
<feature type="transmembrane region" description="Helical" evidence="5">
    <location>
        <begin position="20"/>
        <end position="45"/>
    </location>
</feature>
<feature type="transmembrane region" description="Helical" evidence="5">
    <location>
        <begin position="182"/>
        <end position="201"/>
    </location>
</feature>
<feature type="transmembrane region" description="Helical" evidence="5">
    <location>
        <begin position="236"/>
        <end position="259"/>
    </location>
</feature>
<dbReference type="PANTHER" id="PTHR12778:SF9">
    <property type="entry name" value="ACETYL-COENZYME A TRANSPORTER 1"/>
    <property type="match status" value="1"/>
</dbReference>
<feature type="transmembrane region" description="Helical" evidence="5">
    <location>
        <begin position="316"/>
        <end position="334"/>
    </location>
</feature>
<feature type="transmembrane region" description="Helical" evidence="5">
    <location>
        <begin position="340"/>
        <end position="363"/>
    </location>
</feature>
<sequence length="457" mass="51423">MQLVKKTKLPALADSAVLRYFNFIALYFAEGLPMGMLFIGIPAWMAMNDKSIVEIGSFDVACAFPWTFKFFVAPLMDRYTYLPMGRKRPWVIICQTGLFLSMVGFAFVPDPLNNVHLLVIGGFIVSIFGASQDAATDGLAVDTVPAEEQAKTNAYMNGSRMIGSSFALTIGTWLLTDYNFKISVLVIAILIGLIIFVPLLLRERSSERIFPWSSGAPDEDNEKLQINSWAAMVRSLYMAFSLKNSFLLGLLLFTSQGAYNYFEKLLPIFAVKVSGWTNVYYSHVFSIADLTGGILGMLVGGWLIDKFGKKRMIYTYLFFIFFETLLLVFLSKYWTNVPFLYSFIIIYRWVNAFAKIGVFAIAMQCCSKKVSASQFTFYMTIGALGSMVGAALIAPVKSFFSWEVSFALFALMMLMSAFLLRLLNFNKLEQQISDMAEIDGEEKYHTTNSDAWQMSKP</sequence>
<protein>
    <submittedName>
        <fullName evidence="7">MFS transporter</fullName>
    </submittedName>
</protein>
<keyword evidence="2 5" id="KW-0812">Transmembrane</keyword>
<dbReference type="Pfam" id="PF07690">
    <property type="entry name" value="MFS_1"/>
    <property type="match status" value="1"/>
</dbReference>
<feature type="transmembrane region" description="Helical" evidence="5">
    <location>
        <begin position="89"/>
        <end position="108"/>
    </location>
</feature>
<dbReference type="InterPro" id="IPR011701">
    <property type="entry name" value="MFS"/>
</dbReference>
<dbReference type="EMBL" id="JAPJUH010000003">
    <property type="protein sequence ID" value="MCX3265043.1"/>
    <property type="molecule type" value="Genomic_DNA"/>
</dbReference>
<dbReference type="AlphaFoldDB" id="A0A9X3DC85"/>
<dbReference type="GO" id="GO:0016020">
    <property type="term" value="C:membrane"/>
    <property type="evidence" value="ECO:0007669"/>
    <property type="project" value="UniProtKB-SubCell"/>
</dbReference>
<dbReference type="InterPro" id="IPR020846">
    <property type="entry name" value="MFS_dom"/>
</dbReference>
<evidence type="ECO:0000313" key="7">
    <source>
        <dbReference type="EMBL" id="MCX3265043.1"/>
    </source>
</evidence>
<feature type="domain" description="Major facilitator superfamily (MFS) profile" evidence="6">
    <location>
        <begin position="19"/>
        <end position="428"/>
    </location>
</feature>
<comment type="subcellular location">
    <subcellularLocation>
        <location evidence="1">Membrane</location>
        <topology evidence="1">Multi-pass membrane protein</topology>
    </subcellularLocation>
</comment>
<dbReference type="SUPFAM" id="SSF103473">
    <property type="entry name" value="MFS general substrate transporter"/>
    <property type="match status" value="1"/>
</dbReference>
<evidence type="ECO:0000256" key="5">
    <source>
        <dbReference type="SAM" id="Phobius"/>
    </source>
</evidence>
<evidence type="ECO:0000259" key="6">
    <source>
        <dbReference type="PROSITE" id="PS50850"/>
    </source>
</evidence>
<dbReference type="InterPro" id="IPR004752">
    <property type="entry name" value="AmpG_permease/AT-1"/>
</dbReference>
<feature type="transmembrane region" description="Helical" evidence="5">
    <location>
        <begin position="114"/>
        <end position="131"/>
    </location>
</feature>
<gene>
    <name evidence="7" type="ORF">OQZ29_09815</name>
</gene>